<dbReference type="InterPro" id="IPR019614">
    <property type="entry name" value="SAM-dep_methyl-trfase"/>
</dbReference>
<dbReference type="SUPFAM" id="SSF53335">
    <property type="entry name" value="S-adenosyl-L-methionine-dependent methyltransferases"/>
    <property type="match status" value="1"/>
</dbReference>
<dbReference type="Gene3D" id="2.30.130.10">
    <property type="entry name" value="PUA domain"/>
    <property type="match status" value="1"/>
</dbReference>
<evidence type="ECO:0000259" key="8">
    <source>
        <dbReference type="Pfam" id="PF17785"/>
    </source>
</evidence>
<evidence type="ECO:0000256" key="1">
    <source>
        <dbReference type="ARBA" id="ARBA00004496"/>
    </source>
</evidence>
<evidence type="ECO:0000313" key="10">
    <source>
        <dbReference type="Proteomes" id="UP000623129"/>
    </source>
</evidence>
<dbReference type="CDD" id="cd11572">
    <property type="entry name" value="RlmI_M_like"/>
    <property type="match status" value="1"/>
</dbReference>
<evidence type="ECO:0000256" key="5">
    <source>
        <dbReference type="ARBA" id="ARBA00022691"/>
    </source>
</evidence>
<accession>A0A833VLH1</accession>
<dbReference type="GO" id="GO:0032259">
    <property type="term" value="P:methylation"/>
    <property type="evidence" value="ECO:0007669"/>
    <property type="project" value="UniProtKB-KW"/>
</dbReference>
<dbReference type="Pfam" id="PF10672">
    <property type="entry name" value="Methyltrans_SAM"/>
    <property type="match status" value="1"/>
</dbReference>
<reference evidence="9" key="1">
    <citation type="submission" date="2020-01" db="EMBL/GenBank/DDBJ databases">
        <title>Genome sequence of Kobresia littledalei, the first chromosome-level genome in the family Cyperaceae.</title>
        <authorList>
            <person name="Qu G."/>
        </authorList>
    </citation>
    <scope>NUCLEOTIDE SEQUENCE</scope>
    <source>
        <strain evidence="9">C.B.Clarke</strain>
        <tissue evidence="9">Leaf</tissue>
    </source>
</reference>
<sequence length="329" mass="36248">MGGNPMVYSGAVDRIKGRPAPKTGDMVLVSDGSENPIGWGLYNSVSMYCVRLMQLEQDATRDPSCILNMENLLQKRFSAAMDLRTSLGLPSADTNVYRLINSEGDRLSGLIVDVFGEVAVIASSAAWVEKYRQQIESLVSQVSGIRHTWWRSSVDILKEEGLQVEQSHSPVAQKFKVVENGVYYQVSPEGQKTGFYADQRENRRLISSLSKDKKVLDLCCYTGGFSLGALLGGAHHVTGVDSSMSAIELANENIHLNNLDHERISFVKEDVNEFMKQALLRNEEWDLGAASMSGRRIGVLRQGGAGCDHPINPSYPEGEYLTNILLSLS</sequence>
<dbReference type="CDD" id="cd21153">
    <property type="entry name" value="PUA_RlmI"/>
    <property type="match status" value="1"/>
</dbReference>
<keyword evidence="2" id="KW-0963">Cytoplasm</keyword>
<evidence type="ECO:0000313" key="9">
    <source>
        <dbReference type="EMBL" id="KAF3327809.1"/>
    </source>
</evidence>
<dbReference type="AlphaFoldDB" id="A0A833VLH1"/>
<organism evidence="9 10">
    <name type="scientific">Carex littledalei</name>
    <dbReference type="NCBI Taxonomy" id="544730"/>
    <lineage>
        <taxon>Eukaryota</taxon>
        <taxon>Viridiplantae</taxon>
        <taxon>Streptophyta</taxon>
        <taxon>Embryophyta</taxon>
        <taxon>Tracheophyta</taxon>
        <taxon>Spermatophyta</taxon>
        <taxon>Magnoliopsida</taxon>
        <taxon>Liliopsida</taxon>
        <taxon>Poales</taxon>
        <taxon>Cyperaceae</taxon>
        <taxon>Cyperoideae</taxon>
        <taxon>Cariceae</taxon>
        <taxon>Carex</taxon>
        <taxon>Carex subgen. Euthyceras</taxon>
    </lineage>
</organism>
<comment type="caution">
    <text evidence="9">The sequence shown here is derived from an EMBL/GenBank/DDBJ whole genome shotgun (WGS) entry which is preliminary data.</text>
</comment>
<proteinExistence type="inferred from homology"/>
<feature type="domain" description="S-adenosylmethionine-dependent methyltransferase" evidence="7">
    <location>
        <begin position="173"/>
        <end position="271"/>
    </location>
</feature>
<protein>
    <submittedName>
        <fullName evidence="9">Ribosomal RNA large subunit methyltransferase I</fullName>
    </submittedName>
</protein>
<dbReference type="PANTHER" id="PTHR42873">
    <property type="entry name" value="RIBOSOMAL RNA LARGE SUBUNIT METHYLTRANSFERASE"/>
    <property type="match status" value="1"/>
</dbReference>
<feature type="domain" description="RlmI-like PUA" evidence="8">
    <location>
        <begin position="3"/>
        <end position="53"/>
    </location>
</feature>
<evidence type="ECO:0000256" key="4">
    <source>
        <dbReference type="ARBA" id="ARBA00022679"/>
    </source>
</evidence>
<dbReference type="InterPro" id="IPR015947">
    <property type="entry name" value="PUA-like_sf"/>
</dbReference>
<keyword evidence="4 9" id="KW-0808">Transferase</keyword>
<comment type="subcellular location">
    <subcellularLocation>
        <location evidence="1">Cytoplasm</location>
    </subcellularLocation>
</comment>
<keyword evidence="5" id="KW-0949">S-adenosyl-L-methionine</keyword>
<keyword evidence="3 9" id="KW-0489">Methyltransferase</keyword>
<dbReference type="GO" id="GO:0008168">
    <property type="term" value="F:methyltransferase activity"/>
    <property type="evidence" value="ECO:0007669"/>
    <property type="project" value="UniProtKB-KW"/>
</dbReference>
<evidence type="ECO:0000256" key="3">
    <source>
        <dbReference type="ARBA" id="ARBA00022603"/>
    </source>
</evidence>
<dbReference type="GO" id="GO:0005737">
    <property type="term" value="C:cytoplasm"/>
    <property type="evidence" value="ECO:0007669"/>
    <property type="project" value="UniProtKB-SubCell"/>
</dbReference>
<dbReference type="SUPFAM" id="SSF88697">
    <property type="entry name" value="PUA domain-like"/>
    <property type="match status" value="1"/>
</dbReference>
<dbReference type="PANTHER" id="PTHR42873:SF1">
    <property type="entry name" value="S-ADENOSYLMETHIONINE-DEPENDENT METHYLTRANSFERASE DOMAIN-CONTAINING PROTEIN"/>
    <property type="match status" value="1"/>
</dbReference>
<dbReference type="InterPro" id="IPR041532">
    <property type="entry name" value="RlmI-like_PUA"/>
</dbReference>
<dbReference type="EMBL" id="SWLB01000016">
    <property type="protein sequence ID" value="KAF3327809.1"/>
    <property type="molecule type" value="Genomic_DNA"/>
</dbReference>
<keyword evidence="10" id="KW-1185">Reference proteome</keyword>
<dbReference type="OrthoDB" id="269872at2759"/>
<dbReference type="GO" id="GO:0003723">
    <property type="term" value="F:RNA binding"/>
    <property type="evidence" value="ECO:0007669"/>
    <property type="project" value="InterPro"/>
</dbReference>
<evidence type="ECO:0000256" key="6">
    <source>
        <dbReference type="ARBA" id="ARBA00038091"/>
    </source>
</evidence>
<dbReference type="Gene3D" id="3.30.750.80">
    <property type="entry name" value="RNA methyltransferase domain (HRMD) like"/>
    <property type="match status" value="1"/>
</dbReference>
<dbReference type="Proteomes" id="UP000623129">
    <property type="component" value="Unassembled WGS sequence"/>
</dbReference>
<comment type="similarity">
    <text evidence="6">Belongs to the methyltransferase superfamily. RlmI family.</text>
</comment>
<gene>
    <name evidence="9" type="ORF">FCM35_KLT06415</name>
</gene>
<evidence type="ECO:0000256" key="2">
    <source>
        <dbReference type="ARBA" id="ARBA00022490"/>
    </source>
</evidence>
<dbReference type="CDD" id="cd02440">
    <property type="entry name" value="AdoMet_MTases"/>
    <property type="match status" value="1"/>
</dbReference>
<dbReference type="InterPro" id="IPR029063">
    <property type="entry name" value="SAM-dependent_MTases_sf"/>
</dbReference>
<name>A0A833VLH1_9POAL</name>
<dbReference type="Gene3D" id="3.40.50.150">
    <property type="entry name" value="Vaccinia Virus protein VP39"/>
    <property type="match status" value="1"/>
</dbReference>
<evidence type="ECO:0000259" key="7">
    <source>
        <dbReference type="Pfam" id="PF10672"/>
    </source>
</evidence>
<dbReference type="InterPro" id="IPR036974">
    <property type="entry name" value="PUA_sf"/>
</dbReference>
<dbReference type="Pfam" id="PF17785">
    <property type="entry name" value="PUA_3"/>
    <property type="match status" value="1"/>
</dbReference>